<reference evidence="7 8" key="1">
    <citation type="journal article" date="2014" name="BMC Genomics">
        <title>Comparison of environmental and isolate Sulfobacillus genomes reveals diverse carbon, sulfur, nitrogen, and hydrogen metabolisms.</title>
        <authorList>
            <person name="Justice N.B."/>
            <person name="Norman A."/>
            <person name="Brown C.T."/>
            <person name="Singh A."/>
            <person name="Thomas B.C."/>
            <person name="Banfield J.F."/>
        </authorList>
    </citation>
    <scope>NUCLEOTIDE SEQUENCE [LARGE SCALE GENOMIC DNA]</scope>
    <source>
        <strain evidence="7">AMDSBA4</strain>
    </source>
</reference>
<dbReference type="PANTHER" id="PTHR11941">
    <property type="entry name" value="ENOYL-COA HYDRATASE-RELATED"/>
    <property type="match status" value="1"/>
</dbReference>
<evidence type="ECO:0000256" key="6">
    <source>
        <dbReference type="ARBA" id="ARBA00067035"/>
    </source>
</evidence>
<evidence type="ECO:0000313" key="7">
    <source>
        <dbReference type="EMBL" id="PSR34956.1"/>
    </source>
</evidence>
<dbReference type="GO" id="GO:0006635">
    <property type="term" value="P:fatty acid beta-oxidation"/>
    <property type="evidence" value="ECO:0007669"/>
    <property type="project" value="TreeGrafter"/>
</dbReference>
<organism evidence="7 8">
    <name type="scientific">Sulfobacillus benefaciens</name>
    <dbReference type="NCBI Taxonomy" id="453960"/>
    <lineage>
        <taxon>Bacteria</taxon>
        <taxon>Bacillati</taxon>
        <taxon>Bacillota</taxon>
        <taxon>Clostridia</taxon>
        <taxon>Eubacteriales</taxon>
        <taxon>Clostridiales Family XVII. Incertae Sedis</taxon>
        <taxon>Sulfobacillus</taxon>
    </lineage>
</organism>
<dbReference type="EMBL" id="PXYW01000005">
    <property type="protein sequence ID" value="PSR34956.1"/>
    <property type="molecule type" value="Genomic_DNA"/>
</dbReference>
<dbReference type="InterPro" id="IPR001753">
    <property type="entry name" value="Enoyl-CoA_hydra/iso"/>
</dbReference>
<dbReference type="Gene3D" id="3.90.226.10">
    <property type="entry name" value="2-enoyl-CoA Hydratase, Chain A, domain 1"/>
    <property type="match status" value="1"/>
</dbReference>
<evidence type="ECO:0000313" key="8">
    <source>
        <dbReference type="Proteomes" id="UP000242972"/>
    </source>
</evidence>
<dbReference type="Pfam" id="PF00378">
    <property type="entry name" value="ECH_1"/>
    <property type="match status" value="1"/>
</dbReference>
<dbReference type="GO" id="GO:0018812">
    <property type="term" value="F:3-hydroxyacyl-CoA dehydratase activity"/>
    <property type="evidence" value="ECO:0007669"/>
    <property type="project" value="UniProtKB-EC"/>
</dbReference>
<dbReference type="PANTHER" id="PTHR11941:SF54">
    <property type="entry name" value="ENOYL-COA HYDRATASE, MITOCHONDRIAL"/>
    <property type="match status" value="1"/>
</dbReference>
<comment type="subunit">
    <text evidence="3">Homotetramer.</text>
</comment>
<accession>A0A2T2XKD5</accession>
<comment type="similarity">
    <text evidence="2">Belongs to the enoyl-CoA hydratase/isomerase family.</text>
</comment>
<dbReference type="FunFam" id="3.90.226.10:FF:000009">
    <property type="entry name" value="Carnitinyl-CoA dehydratase"/>
    <property type="match status" value="1"/>
</dbReference>
<dbReference type="EC" id="4.2.1.150" evidence="6"/>
<evidence type="ECO:0000256" key="4">
    <source>
        <dbReference type="ARBA" id="ARBA00023239"/>
    </source>
</evidence>
<keyword evidence="4 7" id="KW-0456">Lyase</keyword>
<dbReference type="AlphaFoldDB" id="A0A2T2XKD5"/>
<dbReference type="CDD" id="cd06558">
    <property type="entry name" value="crotonase-like"/>
    <property type="match status" value="1"/>
</dbReference>
<dbReference type="InterPro" id="IPR014748">
    <property type="entry name" value="Enoyl-CoA_hydra_C"/>
</dbReference>
<dbReference type="InterPro" id="IPR029045">
    <property type="entry name" value="ClpP/crotonase-like_dom_sf"/>
</dbReference>
<evidence type="ECO:0000256" key="2">
    <source>
        <dbReference type="ARBA" id="ARBA00005254"/>
    </source>
</evidence>
<gene>
    <name evidence="7" type="ORF">C7B46_03320</name>
</gene>
<proteinExistence type="inferred from homology"/>
<sequence length="258" mass="27817">MSEPVLLLDPGSGPVRILRLNRPAVLNALNSELMEAIVAHLDMLDKDDAVSVVIITGQGRAFAAGADISELKGQNAVTMLTSPQINRWENIRRFSKPLIAAVKGYALGGGMELVMACDMVIAAEGTRFGQPEIKIGVMPGAGGTQRLTKAIGKVRAMEMVLTGKTMTADEAYAYGLINRVVPVDSLEQAALELAQEIAAMPQVAVRLAKESVLTAMDTPLEEGLKHERKLFSLLFATEDQQEGMAAFLEKRSPQFRGR</sequence>
<protein>
    <recommendedName>
        <fullName evidence="6">short-chain-enoyl-CoA hydratase</fullName>
        <ecNumber evidence="6">4.2.1.150</ecNumber>
    </recommendedName>
</protein>
<comment type="catalytic activity">
    <reaction evidence="5">
        <text>a short-chain (3S)-3-hydroxyacyl-CoA = a short-chain (2E)-enoyl-CoA + H2O</text>
        <dbReference type="Rhea" id="RHEA:52664"/>
        <dbReference type="ChEBI" id="CHEBI:15377"/>
        <dbReference type="ChEBI" id="CHEBI:87488"/>
        <dbReference type="ChEBI" id="CHEBI:136760"/>
        <dbReference type="EC" id="4.2.1.150"/>
    </reaction>
</comment>
<evidence type="ECO:0000256" key="5">
    <source>
        <dbReference type="ARBA" id="ARBA00050624"/>
    </source>
</evidence>
<name>A0A2T2XKD5_9FIRM</name>
<evidence type="ECO:0000256" key="3">
    <source>
        <dbReference type="ARBA" id="ARBA00011881"/>
    </source>
</evidence>
<dbReference type="SUPFAM" id="SSF52096">
    <property type="entry name" value="ClpP/crotonase"/>
    <property type="match status" value="1"/>
</dbReference>
<dbReference type="FunFam" id="1.10.12.10:FF:000001">
    <property type="entry name" value="Probable enoyl-CoA hydratase, mitochondrial"/>
    <property type="match status" value="1"/>
</dbReference>
<comment type="pathway">
    <text evidence="1">Lipid metabolism; butanoate metabolism.</text>
</comment>
<dbReference type="Gene3D" id="1.10.12.10">
    <property type="entry name" value="Lyase 2-enoyl-coa Hydratase, Chain A, domain 2"/>
    <property type="match status" value="1"/>
</dbReference>
<comment type="caution">
    <text evidence="7">The sequence shown here is derived from an EMBL/GenBank/DDBJ whole genome shotgun (WGS) entry which is preliminary data.</text>
</comment>
<dbReference type="Proteomes" id="UP000242972">
    <property type="component" value="Unassembled WGS sequence"/>
</dbReference>
<evidence type="ECO:0000256" key="1">
    <source>
        <dbReference type="ARBA" id="ARBA00005086"/>
    </source>
</evidence>